<dbReference type="InterPro" id="IPR036255">
    <property type="entry name" value="YgfB-like_sf"/>
</dbReference>
<proteinExistence type="predicted"/>
<name>A0A160TDZ9_9ZZZZ</name>
<accession>A0A160TDZ9</accession>
<sequence length="192" mass="21356">MTDLNSIPALSEEELETLGNLLEDEADRNDSFDFFAVHGFITALLTGPVEFDVQDVWDCAFDETTSFTPANKATVTALMVKLSKEIQAWLDSGQDFPVPTDLSLMDDDGEPPLESWAMGFMSAVLLQEEAWYASNEELIAQFLFPIMYASGLFMDEPEMADIDEDSELSDQMCANIPVSIIELYLQLNGANK</sequence>
<organism evidence="1">
    <name type="scientific">hydrothermal vent metagenome</name>
    <dbReference type="NCBI Taxonomy" id="652676"/>
    <lineage>
        <taxon>unclassified sequences</taxon>
        <taxon>metagenomes</taxon>
        <taxon>ecological metagenomes</taxon>
    </lineage>
</organism>
<dbReference type="EMBL" id="CZQC01000071">
    <property type="protein sequence ID" value="CUS42835.1"/>
    <property type="molecule type" value="Genomic_DNA"/>
</dbReference>
<evidence type="ECO:0000313" key="1">
    <source>
        <dbReference type="EMBL" id="CUS42835.1"/>
    </source>
</evidence>
<dbReference type="NCBIfam" id="TIGR02292">
    <property type="entry name" value="ygfB_yecA"/>
    <property type="match status" value="1"/>
</dbReference>
<dbReference type="Pfam" id="PF03695">
    <property type="entry name" value="UPF0149"/>
    <property type="match status" value="1"/>
</dbReference>
<dbReference type="SUPFAM" id="SSF101327">
    <property type="entry name" value="YgfB-like"/>
    <property type="match status" value="1"/>
</dbReference>
<dbReference type="Gene3D" id="1.20.120.740">
    <property type="entry name" value="YgfB uncharacterised protein family UPF0149, PF03695"/>
    <property type="match status" value="1"/>
</dbReference>
<protein>
    <recommendedName>
        <fullName evidence="2">YecA family protein</fullName>
    </recommendedName>
</protein>
<evidence type="ECO:0008006" key="2">
    <source>
        <dbReference type="Google" id="ProtNLM"/>
    </source>
</evidence>
<dbReference type="AlphaFoldDB" id="A0A160TDZ9"/>
<reference evidence="1" key="1">
    <citation type="submission" date="2015-10" db="EMBL/GenBank/DDBJ databases">
        <authorList>
            <person name="Gilbert D.G."/>
        </authorList>
    </citation>
    <scope>NUCLEOTIDE SEQUENCE</scope>
</reference>
<dbReference type="InterPro" id="IPR011978">
    <property type="entry name" value="YgfB-like"/>
</dbReference>
<gene>
    <name evidence="1" type="ORF">MGWOODY_Tha2911</name>
</gene>